<keyword evidence="2" id="KW-0378">Hydrolase</keyword>
<sequence length="184" mass="20762">MTIKFATTNIGKFRELQSLLKRGIVQFPLDLLELQGIEVDDIVRFKAEQAYKVVGSPVLVEDTGLAFSAWNGLPGALIRWFLDSVGSQGICRILSEETNRHAIAKCTLDFYDGYEHHLFSGIMQGTLAKEPRGYNGFGWDNIFIPEEYDQTLAEMTTEQKSNISIIRLASDKLQKHLDDSTIEM</sequence>
<dbReference type="InterPro" id="IPR002637">
    <property type="entry name" value="RdgB/HAM1"/>
</dbReference>
<evidence type="ECO:0000256" key="2">
    <source>
        <dbReference type="ARBA" id="ARBA00022801"/>
    </source>
</evidence>
<dbReference type="Gene3D" id="3.90.950.10">
    <property type="match status" value="1"/>
</dbReference>
<protein>
    <submittedName>
        <fullName evidence="3">Non-canonical purine NTP pyrophosphatase, RdgB/HAM1 family</fullName>
    </submittedName>
</protein>
<evidence type="ECO:0000256" key="1">
    <source>
        <dbReference type="ARBA" id="ARBA00008023"/>
    </source>
</evidence>
<reference evidence="3" key="1">
    <citation type="submission" date="2020-10" db="EMBL/GenBank/DDBJ databases">
        <title>Taxonomic study of unclassified bacteria belonging to the class Ktedonobacteria.</title>
        <authorList>
            <person name="Yabe S."/>
            <person name="Wang C.M."/>
            <person name="Zheng Y."/>
            <person name="Sakai Y."/>
            <person name="Cavaletti L."/>
            <person name="Monciardini P."/>
            <person name="Donadio S."/>
        </authorList>
    </citation>
    <scope>NUCLEOTIDE SEQUENCE</scope>
    <source>
        <strain evidence="3">ID150040</strain>
    </source>
</reference>
<dbReference type="EMBL" id="BNJK01000001">
    <property type="protein sequence ID" value="GHO90790.1"/>
    <property type="molecule type" value="Genomic_DNA"/>
</dbReference>
<proteinExistence type="inferred from homology"/>
<dbReference type="Proteomes" id="UP000597444">
    <property type="component" value="Unassembled WGS sequence"/>
</dbReference>
<comment type="similarity">
    <text evidence="1">Belongs to the HAM1 NTPase family.</text>
</comment>
<organism evidence="3 4">
    <name type="scientific">Reticulibacter mediterranei</name>
    <dbReference type="NCBI Taxonomy" id="2778369"/>
    <lineage>
        <taxon>Bacteria</taxon>
        <taxon>Bacillati</taxon>
        <taxon>Chloroflexota</taxon>
        <taxon>Ktedonobacteria</taxon>
        <taxon>Ktedonobacterales</taxon>
        <taxon>Reticulibacteraceae</taxon>
        <taxon>Reticulibacter</taxon>
    </lineage>
</organism>
<gene>
    <name evidence="3" type="ORF">KSF_008380</name>
</gene>
<dbReference type="GO" id="GO:0047429">
    <property type="term" value="F:nucleoside triphosphate diphosphatase activity"/>
    <property type="evidence" value="ECO:0007669"/>
    <property type="project" value="InterPro"/>
</dbReference>
<dbReference type="GO" id="GO:0009143">
    <property type="term" value="P:nucleoside triphosphate catabolic process"/>
    <property type="evidence" value="ECO:0007669"/>
    <property type="project" value="InterPro"/>
</dbReference>
<dbReference type="RefSeq" id="WP_220201733.1">
    <property type="nucleotide sequence ID" value="NZ_BNJK01000001.1"/>
</dbReference>
<dbReference type="PANTHER" id="PTHR11067">
    <property type="entry name" value="INOSINE TRIPHOSPHATE PYROPHOSPHATASE/HAM1 PROTEIN"/>
    <property type="match status" value="1"/>
</dbReference>
<accession>A0A8J3N019</accession>
<keyword evidence="4" id="KW-1185">Reference proteome</keyword>
<dbReference type="SUPFAM" id="SSF52972">
    <property type="entry name" value="ITPase-like"/>
    <property type="match status" value="1"/>
</dbReference>
<dbReference type="AlphaFoldDB" id="A0A8J3N019"/>
<dbReference type="GO" id="GO:0005737">
    <property type="term" value="C:cytoplasm"/>
    <property type="evidence" value="ECO:0007669"/>
    <property type="project" value="TreeGrafter"/>
</dbReference>
<dbReference type="CDD" id="cd00515">
    <property type="entry name" value="HAM1"/>
    <property type="match status" value="1"/>
</dbReference>
<dbReference type="InterPro" id="IPR029001">
    <property type="entry name" value="ITPase-like_fam"/>
</dbReference>
<evidence type="ECO:0000313" key="4">
    <source>
        <dbReference type="Proteomes" id="UP000597444"/>
    </source>
</evidence>
<dbReference type="Pfam" id="PF01725">
    <property type="entry name" value="Ham1p_like"/>
    <property type="match status" value="1"/>
</dbReference>
<dbReference type="PANTHER" id="PTHR11067:SF9">
    <property type="entry name" value="INOSINE TRIPHOSPHATE PYROPHOSPHATASE"/>
    <property type="match status" value="1"/>
</dbReference>
<comment type="caution">
    <text evidence="3">The sequence shown here is derived from an EMBL/GenBank/DDBJ whole genome shotgun (WGS) entry which is preliminary data.</text>
</comment>
<name>A0A8J3N019_9CHLR</name>
<evidence type="ECO:0000313" key="3">
    <source>
        <dbReference type="EMBL" id="GHO90790.1"/>
    </source>
</evidence>